<dbReference type="SUPFAM" id="SSF57850">
    <property type="entry name" value="RING/U-box"/>
    <property type="match status" value="1"/>
</dbReference>
<protein>
    <submittedName>
        <fullName evidence="7">Ring zinc finger domain containing protein, putative</fullName>
    </submittedName>
</protein>
<evidence type="ECO:0000256" key="4">
    <source>
        <dbReference type="PROSITE-ProRule" id="PRU00175"/>
    </source>
</evidence>
<organism evidence="7 8">
    <name type="scientific">Babesia ovis</name>
    <dbReference type="NCBI Taxonomy" id="5869"/>
    <lineage>
        <taxon>Eukaryota</taxon>
        <taxon>Sar</taxon>
        <taxon>Alveolata</taxon>
        <taxon>Apicomplexa</taxon>
        <taxon>Aconoidasida</taxon>
        <taxon>Piroplasmida</taxon>
        <taxon>Babesiidae</taxon>
        <taxon>Babesia</taxon>
    </lineage>
</organism>
<feature type="region of interest" description="Disordered" evidence="5">
    <location>
        <begin position="85"/>
        <end position="155"/>
    </location>
</feature>
<dbReference type="InterPro" id="IPR013083">
    <property type="entry name" value="Znf_RING/FYVE/PHD"/>
</dbReference>
<keyword evidence="8" id="KW-1185">Reference proteome</keyword>
<dbReference type="Proteomes" id="UP001057455">
    <property type="component" value="Unassembled WGS sequence"/>
</dbReference>
<proteinExistence type="predicted"/>
<dbReference type="PANTHER" id="PTHR45969">
    <property type="entry name" value="RING ZINC FINGER PROTEIN-RELATED"/>
    <property type="match status" value="1"/>
</dbReference>
<dbReference type="Gene3D" id="3.10.330.10">
    <property type="match status" value="1"/>
</dbReference>
<evidence type="ECO:0000256" key="2">
    <source>
        <dbReference type="ARBA" id="ARBA00022771"/>
    </source>
</evidence>
<dbReference type="OrthoDB" id="8062037at2759"/>
<feature type="domain" description="RING-type" evidence="6">
    <location>
        <begin position="582"/>
        <end position="622"/>
    </location>
</feature>
<dbReference type="GO" id="GO:0061630">
    <property type="term" value="F:ubiquitin protein ligase activity"/>
    <property type="evidence" value="ECO:0007669"/>
    <property type="project" value="TreeGrafter"/>
</dbReference>
<dbReference type="SMART" id="SM00184">
    <property type="entry name" value="RING"/>
    <property type="match status" value="1"/>
</dbReference>
<accession>A0A9W5TD70</accession>
<gene>
    <name evidence="7" type="ORF">BaOVIS_031840</name>
</gene>
<dbReference type="Pfam" id="PF13639">
    <property type="entry name" value="zf-RING_2"/>
    <property type="match status" value="1"/>
</dbReference>
<dbReference type="PROSITE" id="PS50089">
    <property type="entry name" value="ZF_RING_2"/>
    <property type="match status" value="1"/>
</dbReference>
<dbReference type="PANTHER" id="PTHR45969:SF69">
    <property type="entry name" value="FINGER DOMAIN PROTEIN, PUTATIVE (AFU_ORTHOLOGUE AFUA_3G12190)-RELATED"/>
    <property type="match status" value="1"/>
</dbReference>
<evidence type="ECO:0000313" key="7">
    <source>
        <dbReference type="EMBL" id="GFE55780.1"/>
    </source>
</evidence>
<name>A0A9W5TD70_BABOV</name>
<feature type="compositionally biased region" description="Basic residues" evidence="5">
    <location>
        <begin position="125"/>
        <end position="137"/>
    </location>
</feature>
<evidence type="ECO:0000256" key="1">
    <source>
        <dbReference type="ARBA" id="ARBA00022723"/>
    </source>
</evidence>
<feature type="compositionally biased region" description="Polar residues" evidence="5">
    <location>
        <begin position="112"/>
        <end position="124"/>
    </location>
</feature>
<comment type="caution">
    <text evidence="7">The sequence shown here is derived from an EMBL/GenBank/DDBJ whole genome shotgun (WGS) entry which is preliminary data.</text>
</comment>
<evidence type="ECO:0000256" key="5">
    <source>
        <dbReference type="SAM" id="MobiDB-lite"/>
    </source>
</evidence>
<evidence type="ECO:0000256" key="3">
    <source>
        <dbReference type="ARBA" id="ARBA00022833"/>
    </source>
</evidence>
<evidence type="ECO:0000313" key="8">
    <source>
        <dbReference type="Proteomes" id="UP001057455"/>
    </source>
</evidence>
<dbReference type="InterPro" id="IPR001841">
    <property type="entry name" value="Znf_RING"/>
</dbReference>
<dbReference type="AlphaFoldDB" id="A0A9W5TD70"/>
<keyword evidence="2 4" id="KW-0863">Zinc-finger</keyword>
<dbReference type="GO" id="GO:0016567">
    <property type="term" value="P:protein ubiquitination"/>
    <property type="evidence" value="ECO:0007669"/>
    <property type="project" value="TreeGrafter"/>
</dbReference>
<evidence type="ECO:0000259" key="6">
    <source>
        <dbReference type="PROSITE" id="PS50089"/>
    </source>
</evidence>
<keyword evidence="3" id="KW-0862">Zinc</keyword>
<dbReference type="GO" id="GO:0008270">
    <property type="term" value="F:zinc ion binding"/>
    <property type="evidence" value="ECO:0007669"/>
    <property type="project" value="UniProtKB-KW"/>
</dbReference>
<reference evidence="7" key="1">
    <citation type="submission" date="2019-12" db="EMBL/GenBank/DDBJ databases">
        <title>Genome sequence of Babesia ovis.</title>
        <authorList>
            <person name="Yamagishi J."/>
            <person name="Sevinc F."/>
            <person name="Xuan X."/>
        </authorList>
    </citation>
    <scope>NUCLEOTIDE SEQUENCE</scope>
    <source>
        <strain evidence="7">Selcuk</strain>
    </source>
</reference>
<dbReference type="EMBL" id="BLIY01000024">
    <property type="protein sequence ID" value="GFE55780.1"/>
    <property type="molecule type" value="Genomic_DNA"/>
</dbReference>
<keyword evidence="1" id="KW-0479">Metal-binding</keyword>
<sequence length="675" mass="74384">MDSNDSKFLFGAAEEGTSGGAVLEKVHLATRGVGDWQSLARALNECRRNCRYLTEGSIVRARADKTRNGSSECLLSDQLSDHGHHPGGLCAPSGDHSGISDGINAPKAGDNSPCNLATNSTSANKGRRLPRLTKHPSHQNVISTNLDKDKPSHSVPSEQISSFISACSAAFDFTRSMSQGDSHDQGDDSTTYIIVKCEPQGGYIGESTLFYTDERLPELRRLDLLWDLESESHVNRCVEHLLGPTDATILSRSTLLQQEHMFGPYHVDPDASKSAPPSSRVRKTIFLNRQDTQTSTSDHKDLNTAMSALFQEMFKSVASEALSSDTRVYYSGQYLTIRDLKMFVSRTRPRSRPGIITPATDIYLGIDTVGECTSVSVAPLCDTLPKAYEYNLLRDCVEPYFRGQRSRTFHVDDVFRFGGVQFRIVGFEHRDDLSQLFDFDLLQPFPLRGNQGRVGSRSAIYLRDPVPPQLTDLLSGDQLRCLRRCAPSQKELLLFKLMSQLDSESIERLYNHGQDFSVADGRTTGGLYIPVSTPFQGDTTTTTEATCLEPLPTTYCPSIVPADSIQRYNITDSPSSLVPDICTVCYDPIDGDIFTYTCGHAFHRSCANGWMHMCGNSCPNCRRQFTLPVDNGGSGQFTISDEEVLSDPGGPECLSDSASSSGASDLLHWFNSQEF</sequence>
<dbReference type="Gene3D" id="3.30.40.10">
    <property type="entry name" value="Zinc/RING finger domain, C3HC4 (zinc finger)"/>
    <property type="match status" value="1"/>
</dbReference>